<dbReference type="Pfam" id="PF01425">
    <property type="entry name" value="Amidase"/>
    <property type="match status" value="1"/>
</dbReference>
<dbReference type="GO" id="GO:0003824">
    <property type="term" value="F:catalytic activity"/>
    <property type="evidence" value="ECO:0007669"/>
    <property type="project" value="InterPro"/>
</dbReference>
<dbReference type="PANTHER" id="PTHR11895:SF176">
    <property type="entry name" value="AMIDASE AMID-RELATED"/>
    <property type="match status" value="1"/>
</dbReference>
<dbReference type="KEGG" id="tsph:KIH39_25695"/>
<gene>
    <name evidence="3" type="ORF">KIH39_25695</name>
</gene>
<evidence type="ECO:0000256" key="1">
    <source>
        <dbReference type="SAM" id="MobiDB-lite"/>
    </source>
</evidence>
<sequence>MNIPQTITEARPLLASGEIRPLEILEECLKRIREHEPKISAWVHVFEEDAREFAMAAEVVLNERRKNPKSMRDPSPIAGIPFGIKDIFDVADWPTACGSPRWATSIAREDSWVVNRLRYAGAVLLGKTHTTPYAFLDPAPTRNPWNPNRTPGGSSSGSAAAVAAGMCLGAIGSQTGGSTIRPASFCGISSLKLSGLSYDEDSDEIYWPYLEGALPLARSFDSLGLFGSTLEDVSLIYEAIDKNFNLASRALPRQIRVGRLRGFFETDCYPQITKAIDELCNTLQSDSFQIVEVRVPAHFHEILPAHRGLMLSEAYSYHEERYRKHPEEYPTRIREFLEEGKEQSEDQSYKKIFDDFYNTFFDWSKAGESYFFRPNKCDVILCPATSTLPPGMETTGDNRFQNPWSFLRWPAASLPIAWSSEGLPIAIQLVGPLLSDRALVQFAAQFEKAVGFKRPPLPI</sequence>
<keyword evidence="4" id="KW-1185">Reference proteome</keyword>
<dbReference type="Proteomes" id="UP000676194">
    <property type="component" value="Chromosome"/>
</dbReference>
<dbReference type="EMBL" id="CP074694">
    <property type="protein sequence ID" value="QVL32189.1"/>
    <property type="molecule type" value="Genomic_DNA"/>
</dbReference>
<evidence type="ECO:0000313" key="4">
    <source>
        <dbReference type="Proteomes" id="UP000676194"/>
    </source>
</evidence>
<feature type="region of interest" description="Disordered" evidence="1">
    <location>
        <begin position="136"/>
        <end position="156"/>
    </location>
</feature>
<dbReference type="InterPro" id="IPR023631">
    <property type="entry name" value="Amidase_dom"/>
</dbReference>
<dbReference type="InterPro" id="IPR000120">
    <property type="entry name" value="Amidase"/>
</dbReference>
<name>A0A8E6B654_9BACT</name>
<evidence type="ECO:0000313" key="3">
    <source>
        <dbReference type="EMBL" id="QVL32189.1"/>
    </source>
</evidence>
<accession>A0A8E6B654</accession>
<dbReference type="SUPFAM" id="SSF75304">
    <property type="entry name" value="Amidase signature (AS) enzymes"/>
    <property type="match status" value="1"/>
</dbReference>
<dbReference type="InterPro" id="IPR036928">
    <property type="entry name" value="AS_sf"/>
</dbReference>
<organism evidence="3 4">
    <name type="scientific">Telmatocola sphagniphila</name>
    <dbReference type="NCBI Taxonomy" id="1123043"/>
    <lineage>
        <taxon>Bacteria</taxon>
        <taxon>Pseudomonadati</taxon>
        <taxon>Planctomycetota</taxon>
        <taxon>Planctomycetia</taxon>
        <taxon>Gemmatales</taxon>
        <taxon>Gemmataceae</taxon>
    </lineage>
</organism>
<reference evidence="3" key="1">
    <citation type="submission" date="2021-05" db="EMBL/GenBank/DDBJ databases">
        <title>Complete genome sequence of the cellulolytic planctomycete Telmatocola sphagniphila SP2T and characterization of the first cellulase from planctomycetes.</title>
        <authorList>
            <person name="Rakitin A.L."/>
            <person name="Beletsky A.V."/>
            <person name="Naumoff D.G."/>
            <person name="Kulichevskaya I.S."/>
            <person name="Mardanov A.V."/>
            <person name="Ravin N.V."/>
            <person name="Dedysh S.N."/>
        </authorList>
    </citation>
    <scope>NUCLEOTIDE SEQUENCE</scope>
    <source>
        <strain evidence="3">SP2T</strain>
    </source>
</reference>
<evidence type="ECO:0000259" key="2">
    <source>
        <dbReference type="Pfam" id="PF01425"/>
    </source>
</evidence>
<dbReference type="PANTHER" id="PTHR11895">
    <property type="entry name" value="TRANSAMIDASE"/>
    <property type="match status" value="1"/>
</dbReference>
<feature type="domain" description="Amidase" evidence="2">
    <location>
        <begin position="23"/>
        <end position="439"/>
    </location>
</feature>
<feature type="compositionally biased region" description="Low complexity" evidence="1">
    <location>
        <begin position="138"/>
        <end position="156"/>
    </location>
</feature>
<proteinExistence type="predicted"/>
<dbReference type="RefSeq" id="WP_213496906.1">
    <property type="nucleotide sequence ID" value="NZ_CP074694.1"/>
</dbReference>
<protein>
    <submittedName>
        <fullName evidence="3">Amidase</fullName>
    </submittedName>
</protein>
<dbReference type="Gene3D" id="3.90.1300.10">
    <property type="entry name" value="Amidase signature (AS) domain"/>
    <property type="match status" value="1"/>
</dbReference>
<dbReference type="AlphaFoldDB" id="A0A8E6B654"/>